<dbReference type="AlphaFoldDB" id="A0A1Y2DEJ0"/>
<keyword evidence="3" id="KW-1185">Reference proteome</keyword>
<feature type="transmembrane region" description="Helical" evidence="1">
    <location>
        <begin position="12"/>
        <end position="34"/>
    </location>
</feature>
<organism evidence="2 3">
    <name type="scientific">Leucosporidium creatinivorum</name>
    <dbReference type="NCBI Taxonomy" id="106004"/>
    <lineage>
        <taxon>Eukaryota</taxon>
        <taxon>Fungi</taxon>
        <taxon>Dikarya</taxon>
        <taxon>Basidiomycota</taxon>
        <taxon>Pucciniomycotina</taxon>
        <taxon>Microbotryomycetes</taxon>
        <taxon>Leucosporidiales</taxon>
        <taxon>Leucosporidium</taxon>
    </lineage>
</organism>
<comment type="caution">
    <text evidence="2">The sequence shown here is derived from an EMBL/GenBank/DDBJ whole genome shotgun (WGS) entry which is preliminary data.</text>
</comment>
<dbReference type="EMBL" id="MCGR01000081">
    <property type="protein sequence ID" value="ORY57713.1"/>
    <property type="molecule type" value="Genomic_DNA"/>
</dbReference>
<evidence type="ECO:0000256" key="1">
    <source>
        <dbReference type="SAM" id="Phobius"/>
    </source>
</evidence>
<protein>
    <submittedName>
        <fullName evidence="2">Uncharacterized protein</fullName>
    </submittedName>
</protein>
<dbReference type="Proteomes" id="UP000193467">
    <property type="component" value="Unassembled WGS sequence"/>
</dbReference>
<evidence type="ECO:0000313" key="3">
    <source>
        <dbReference type="Proteomes" id="UP000193467"/>
    </source>
</evidence>
<dbReference type="InParanoid" id="A0A1Y2DEJ0"/>
<keyword evidence="1" id="KW-1133">Transmembrane helix</keyword>
<name>A0A1Y2DEJ0_9BASI</name>
<keyword evidence="1" id="KW-0472">Membrane</keyword>
<gene>
    <name evidence="2" type="ORF">BCR35DRAFT_309612</name>
</gene>
<feature type="transmembrane region" description="Helical" evidence="1">
    <location>
        <begin position="120"/>
        <end position="142"/>
    </location>
</feature>
<accession>A0A1Y2DEJ0</accession>
<sequence length="152" mass="16755">MGDAISCICHGLRATVVFLVGGLMDVLNLALFAVLFALGAILWILTVTLIILPIIIAYWTLTLHSISTASLRNKLSLGPLLPLTFFHLLDNLLILGPILYYANKTFSIFTTYSPYPQLLLALHLFVVVLDLSLAELINCGGFEVRLKKGRKE</sequence>
<keyword evidence="1" id="KW-0812">Transmembrane</keyword>
<evidence type="ECO:0000313" key="2">
    <source>
        <dbReference type="EMBL" id="ORY57713.1"/>
    </source>
</evidence>
<feature type="transmembrane region" description="Helical" evidence="1">
    <location>
        <begin position="40"/>
        <end position="59"/>
    </location>
</feature>
<feature type="transmembrane region" description="Helical" evidence="1">
    <location>
        <begin position="80"/>
        <end position="100"/>
    </location>
</feature>
<proteinExistence type="predicted"/>
<reference evidence="2 3" key="1">
    <citation type="submission" date="2016-07" db="EMBL/GenBank/DDBJ databases">
        <title>Pervasive Adenine N6-methylation of Active Genes in Fungi.</title>
        <authorList>
            <consortium name="DOE Joint Genome Institute"/>
            <person name="Mondo S.J."/>
            <person name="Dannebaum R.O."/>
            <person name="Kuo R.C."/>
            <person name="Labutti K."/>
            <person name="Haridas S."/>
            <person name="Kuo A."/>
            <person name="Salamov A."/>
            <person name="Ahrendt S.R."/>
            <person name="Lipzen A."/>
            <person name="Sullivan W."/>
            <person name="Andreopoulos W.B."/>
            <person name="Clum A."/>
            <person name="Lindquist E."/>
            <person name="Daum C."/>
            <person name="Ramamoorthy G.K."/>
            <person name="Gryganskyi A."/>
            <person name="Culley D."/>
            <person name="Magnuson J.K."/>
            <person name="James T.Y."/>
            <person name="O'Malley M.A."/>
            <person name="Stajich J.E."/>
            <person name="Spatafora J.W."/>
            <person name="Visel A."/>
            <person name="Grigoriev I.V."/>
        </authorList>
    </citation>
    <scope>NUCLEOTIDE SEQUENCE [LARGE SCALE GENOMIC DNA]</scope>
    <source>
        <strain evidence="2 3">62-1032</strain>
    </source>
</reference>